<reference evidence="3" key="1">
    <citation type="submission" date="2018-04" db="EMBL/GenBank/DDBJ databases">
        <authorList>
            <person name="Jy Z."/>
        </authorList>
    </citation>
    <scope>NUCLEOTIDE SEQUENCE</scope>
    <source>
        <strain evidence="4">AS13</strain>
        <strain evidence="3">LA18</strain>
    </source>
</reference>
<evidence type="ECO:0000313" key="4">
    <source>
        <dbReference type="EMBL" id="MDN4581321.1"/>
    </source>
</evidence>
<dbReference type="InterPro" id="IPR005498">
    <property type="entry name" value="T4SS_VirB10/TraB/TrbI"/>
</dbReference>
<dbReference type="AlphaFoldDB" id="A0AAW7MGI8"/>
<evidence type="ECO:0000256" key="2">
    <source>
        <dbReference type="SAM" id="Phobius"/>
    </source>
</evidence>
<dbReference type="Pfam" id="PF03743">
    <property type="entry name" value="TrbI"/>
    <property type="match status" value="1"/>
</dbReference>
<feature type="region of interest" description="Disordered" evidence="1">
    <location>
        <begin position="136"/>
        <end position="192"/>
    </location>
</feature>
<accession>A0AAW7MGI8</accession>
<dbReference type="Proteomes" id="UP001172791">
    <property type="component" value="Unassembled WGS sequence"/>
</dbReference>
<feature type="compositionally biased region" description="Low complexity" evidence="1">
    <location>
        <begin position="48"/>
        <end position="76"/>
    </location>
</feature>
<proteinExistence type="predicted"/>
<comment type="caution">
    <text evidence="3">The sequence shown here is derived from an EMBL/GenBank/DDBJ whole genome shotgun (WGS) entry which is preliminary data.</text>
</comment>
<dbReference type="CDD" id="cd16430">
    <property type="entry name" value="TraB"/>
    <property type="match status" value="1"/>
</dbReference>
<dbReference type="EMBL" id="QAID01000046">
    <property type="protein sequence ID" value="MDN4581321.1"/>
    <property type="molecule type" value="Genomic_DNA"/>
</dbReference>
<evidence type="ECO:0000313" key="6">
    <source>
        <dbReference type="Proteomes" id="UP001172791"/>
    </source>
</evidence>
<feature type="compositionally biased region" description="Polar residues" evidence="1">
    <location>
        <begin position="162"/>
        <end position="178"/>
    </location>
</feature>
<protein>
    <submittedName>
        <fullName evidence="3">Type VI secretion protein</fullName>
    </submittedName>
</protein>
<name>A0AAW7MGI8_9BURK</name>
<keyword evidence="2" id="KW-0472">Membrane</keyword>
<dbReference type="EMBL" id="QAIC01000022">
    <property type="protein sequence ID" value="MDN4571867.1"/>
    <property type="molecule type" value="Genomic_DNA"/>
</dbReference>
<evidence type="ECO:0000256" key="1">
    <source>
        <dbReference type="SAM" id="MobiDB-lite"/>
    </source>
</evidence>
<gene>
    <name evidence="3" type="ORF">DBA34_01105</name>
    <name evidence="4" type="ORF">DBB29_24730</name>
</gene>
<feature type="region of interest" description="Disordered" evidence="1">
    <location>
        <begin position="48"/>
        <end position="92"/>
    </location>
</feature>
<evidence type="ECO:0000313" key="5">
    <source>
        <dbReference type="Proteomes" id="UP001172788"/>
    </source>
</evidence>
<sequence>MSMETPSFIAQRKQEWQDMDPMFRALIVGVLITGSGLILYKKMTAPAPAPSTASALPTQGVAPTPTGVTPAAPAPQGFAGVLPTTSRNQGLEDLTTELRDLRRRLDAIAQGTPGSGSSGTQLGNVTVVTPATGASAPAAAAQGSDGTTPSASSKDLPAAVNFDQSSSTPVMAGQNQGPANPETPITPAEPQRPLMVADPVKQDPIETEASKRPDLVLPRFTGIEAVMLTGMNAMPTGSNGGAAGDVKKMEEVGAPFVTRVKGLAIMPNSWKSSDLQNCFVGGGAVAVISAERAYATSQAISCIFSNGEVFEGKLNAYAVDIDGTLGLAGRVVNKQGTMLMQSALSGMAAGLGSALAPQAVPSYNTNTANGQQQSYTLPNPAYLAGTAVGQGINHAASQLSQFYLNFAKETFPVVEVTAGTRVTWILRERIVLKKRPANKEESK</sequence>
<keyword evidence="2" id="KW-0812">Transmembrane</keyword>
<organism evidence="3 6">
    <name type="scientific">Pandoraea cepalis</name>
    <dbReference type="NCBI Taxonomy" id="2508294"/>
    <lineage>
        <taxon>Bacteria</taxon>
        <taxon>Pseudomonadati</taxon>
        <taxon>Pseudomonadota</taxon>
        <taxon>Betaproteobacteria</taxon>
        <taxon>Burkholderiales</taxon>
        <taxon>Burkholderiaceae</taxon>
        <taxon>Pandoraea</taxon>
    </lineage>
</organism>
<dbReference type="Proteomes" id="UP001172788">
    <property type="component" value="Unassembled WGS sequence"/>
</dbReference>
<keyword evidence="2" id="KW-1133">Transmembrane helix</keyword>
<evidence type="ECO:0000313" key="3">
    <source>
        <dbReference type="EMBL" id="MDN4571867.1"/>
    </source>
</evidence>
<feature type="transmembrane region" description="Helical" evidence="2">
    <location>
        <begin position="21"/>
        <end position="40"/>
    </location>
</feature>
<keyword evidence="5" id="KW-1185">Reference proteome</keyword>